<protein>
    <submittedName>
        <fullName evidence="1">Uncharacterized protein</fullName>
    </submittedName>
</protein>
<dbReference type="AlphaFoldDB" id="X1S6D0"/>
<proteinExistence type="predicted"/>
<dbReference type="EMBL" id="BARW01021415">
    <property type="protein sequence ID" value="GAI88597.1"/>
    <property type="molecule type" value="Genomic_DNA"/>
</dbReference>
<accession>X1S6D0</accession>
<gene>
    <name evidence="1" type="ORF">S12H4_35970</name>
</gene>
<sequence>MNQKISELLKENASNVANSETGSKKDIGGKKEVSKAWKEIQKKIKQIDAKFYEIIKDR</sequence>
<name>X1S6D0_9ZZZZ</name>
<organism evidence="1">
    <name type="scientific">marine sediment metagenome</name>
    <dbReference type="NCBI Taxonomy" id="412755"/>
    <lineage>
        <taxon>unclassified sequences</taxon>
        <taxon>metagenomes</taxon>
        <taxon>ecological metagenomes</taxon>
    </lineage>
</organism>
<reference evidence="1" key="1">
    <citation type="journal article" date="2014" name="Front. Microbiol.">
        <title>High frequency of phylogenetically diverse reductive dehalogenase-homologous genes in deep subseafloor sedimentary metagenomes.</title>
        <authorList>
            <person name="Kawai M."/>
            <person name="Futagami T."/>
            <person name="Toyoda A."/>
            <person name="Takaki Y."/>
            <person name="Nishi S."/>
            <person name="Hori S."/>
            <person name="Arai W."/>
            <person name="Tsubouchi T."/>
            <person name="Morono Y."/>
            <person name="Uchiyama I."/>
            <person name="Ito T."/>
            <person name="Fujiyama A."/>
            <person name="Inagaki F."/>
            <person name="Takami H."/>
        </authorList>
    </citation>
    <scope>NUCLEOTIDE SEQUENCE</scope>
    <source>
        <strain evidence="1">Expedition CK06-06</strain>
    </source>
</reference>
<comment type="caution">
    <text evidence="1">The sequence shown here is derived from an EMBL/GenBank/DDBJ whole genome shotgun (WGS) entry which is preliminary data.</text>
</comment>
<evidence type="ECO:0000313" key="1">
    <source>
        <dbReference type="EMBL" id="GAI88597.1"/>
    </source>
</evidence>